<accession>A0A218ZJ64</accession>
<comment type="similarity">
    <text evidence="1">Belongs to the short-chain dehydrogenases/reductases (SDR) family.</text>
</comment>
<dbReference type="PRINTS" id="PR00081">
    <property type="entry name" value="GDHRDH"/>
</dbReference>
<protein>
    <submittedName>
        <fullName evidence="3">Uncharacterized protein</fullName>
    </submittedName>
</protein>
<dbReference type="EMBL" id="MZNU01000019">
    <property type="protein sequence ID" value="OWP07266.1"/>
    <property type="molecule type" value="Genomic_DNA"/>
</dbReference>
<gene>
    <name evidence="3" type="ORF">B2J93_2039</name>
</gene>
<dbReference type="AlphaFoldDB" id="A0A218ZJ64"/>
<dbReference type="PANTHER" id="PTHR44229">
    <property type="entry name" value="15-HYDROXYPROSTAGLANDIN DEHYDROGENASE [NAD(+)]"/>
    <property type="match status" value="1"/>
</dbReference>
<evidence type="ECO:0000256" key="1">
    <source>
        <dbReference type="ARBA" id="ARBA00006484"/>
    </source>
</evidence>
<dbReference type="InterPro" id="IPR002347">
    <property type="entry name" value="SDR_fam"/>
</dbReference>
<evidence type="ECO:0000256" key="2">
    <source>
        <dbReference type="ARBA" id="ARBA00023002"/>
    </source>
</evidence>
<keyword evidence="2" id="KW-0560">Oxidoreductase</keyword>
<evidence type="ECO:0000313" key="4">
    <source>
        <dbReference type="Proteomes" id="UP000242519"/>
    </source>
</evidence>
<dbReference type="GO" id="GO:0016616">
    <property type="term" value="F:oxidoreductase activity, acting on the CH-OH group of donors, NAD or NADP as acceptor"/>
    <property type="evidence" value="ECO:0007669"/>
    <property type="project" value="TreeGrafter"/>
</dbReference>
<dbReference type="InParanoid" id="A0A218ZJ64"/>
<dbReference type="Pfam" id="PF00106">
    <property type="entry name" value="adh_short"/>
    <property type="match status" value="1"/>
</dbReference>
<dbReference type="STRING" id="503106.A0A218ZJ64"/>
<proteinExistence type="inferred from homology"/>
<dbReference type="InterPro" id="IPR036291">
    <property type="entry name" value="NAD(P)-bd_dom_sf"/>
</dbReference>
<dbReference type="SUPFAM" id="SSF51735">
    <property type="entry name" value="NAD(P)-binding Rossmann-fold domains"/>
    <property type="match status" value="1"/>
</dbReference>
<comment type="caution">
    <text evidence="3">The sequence shown here is derived from an EMBL/GenBank/DDBJ whole genome shotgun (WGS) entry which is preliminary data.</text>
</comment>
<sequence>MGFRDFPHADKITVVAGGGSGICLAYAQPAKKRSPHPEAVKFKEFGDVLDAYILGAGVFETAWSNFWDDTEEDRYAEVDINVNHPIKLYRIAICAWLRKNKKGVIPAIAFLAGFAGTLSAPLYTKHAVVGFVCSMAVLDEREGIKVLGITPR</sequence>
<reference evidence="3 4" key="1">
    <citation type="submission" date="2017-04" db="EMBL/GenBank/DDBJ databases">
        <title>Draft genome sequence of Marssonina coronaria NL1: causal agent of apple blotch.</title>
        <authorList>
            <person name="Cheng Q."/>
        </authorList>
    </citation>
    <scope>NUCLEOTIDE SEQUENCE [LARGE SCALE GENOMIC DNA]</scope>
    <source>
        <strain evidence="3 4">NL1</strain>
    </source>
</reference>
<dbReference type="OrthoDB" id="37659at2759"/>
<dbReference type="Proteomes" id="UP000242519">
    <property type="component" value="Unassembled WGS sequence"/>
</dbReference>
<dbReference type="Gene3D" id="3.40.50.720">
    <property type="entry name" value="NAD(P)-binding Rossmann-like Domain"/>
    <property type="match status" value="1"/>
</dbReference>
<organism evidence="3 4">
    <name type="scientific">Diplocarpon coronariae</name>
    <dbReference type="NCBI Taxonomy" id="2795749"/>
    <lineage>
        <taxon>Eukaryota</taxon>
        <taxon>Fungi</taxon>
        <taxon>Dikarya</taxon>
        <taxon>Ascomycota</taxon>
        <taxon>Pezizomycotina</taxon>
        <taxon>Leotiomycetes</taxon>
        <taxon>Helotiales</taxon>
        <taxon>Drepanopezizaceae</taxon>
        <taxon>Diplocarpon</taxon>
    </lineage>
</organism>
<dbReference type="GO" id="GO:0005737">
    <property type="term" value="C:cytoplasm"/>
    <property type="evidence" value="ECO:0007669"/>
    <property type="project" value="TreeGrafter"/>
</dbReference>
<name>A0A218ZJ64_9HELO</name>
<evidence type="ECO:0000313" key="3">
    <source>
        <dbReference type="EMBL" id="OWP07266.1"/>
    </source>
</evidence>
<keyword evidence="4" id="KW-1185">Reference proteome</keyword>
<dbReference type="PANTHER" id="PTHR44229:SF4">
    <property type="entry name" value="15-HYDROXYPROSTAGLANDIN DEHYDROGENASE [NAD(+)]"/>
    <property type="match status" value="1"/>
</dbReference>